<sequence length="614" mass="68140">RGFRQTRLKRAMENRLTAGAVERILNNQQVEKPVLQVLNFKPISSNTADRYRLLLSDGVQCHTYAMLGTQLNGMITNNEIDKFAVVQLDKYMCNVVSPDKKVLIVLDLTVIAKGSSVNCRLGNPVIPNSTGAPSAGSADVGANRPQFQQNGGHDQSSTAPSYGRAAYPASTSDVVVVPIASLTPYQNRWTIRARVTNKSNIRTWSNSKGEGKLFSLDLLDESGEIRATAFNAECDRLYDIVDVNKVYYISRAVIKNVKKGYSFSSIKNDFEMSFIPETTITPCDDITPNIPTLQFNFVPISRLQEISKDSVIDVIGICKLAADVQTVTRRNTNQELKKRDVSLVDRSGTEVSLTLWGDQAEKFDGSDNPVVAVKGARVSDFSGVSLSLISSSMLQINPDIPESHALLGWYCKEGALLQTHSLSTRSGGPMGGNANWKTLAQAKAENLGQGDKPDYYSVKACVSIIRKENCLYKACPSENCNKKVVDLQNGYYRCEKCARETTDFKWRLLVSANLTDFSDGQWVTCFGKEAEQLIGASAEDLGEMYSKSSKEDSRYEDILNEVPFKPFIFRLRTKMEVYNDESRLKTSVMSVAPVNCVEYTQKLLKDIAELRKLL</sequence>
<dbReference type="FunFam" id="2.40.50.140:FF:000064">
    <property type="entry name" value="Replication protein A subunit"/>
    <property type="match status" value="1"/>
</dbReference>
<dbReference type="PANTHER" id="PTHR47165">
    <property type="entry name" value="OS03G0429900 PROTEIN"/>
    <property type="match status" value="1"/>
</dbReference>
<evidence type="ECO:0000313" key="17">
    <source>
        <dbReference type="EMBL" id="JAU02425.1"/>
    </source>
</evidence>
<dbReference type="NCBIfam" id="TIGR00617">
    <property type="entry name" value="rpa1"/>
    <property type="match status" value="1"/>
</dbReference>
<feature type="domain" description="Replication factor A C-terminal" evidence="15">
    <location>
        <begin position="455"/>
        <end position="603"/>
    </location>
</feature>
<dbReference type="InterPro" id="IPR007199">
    <property type="entry name" value="Rep_factor-A_N"/>
</dbReference>
<dbReference type="GO" id="GO:0006260">
    <property type="term" value="P:DNA replication"/>
    <property type="evidence" value="ECO:0007669"/>
    <property type="project" value="UniProtKB-KW"/>
</dbReference>
<feature type="domain" description="Replication factor-A protein 1 N-terminal" evidence="14">
    <location>
        <begin position="16"/>
        <end position="112"/>
    </location>
</feature>
<dbReference type="PANTHER" id="PTHR47165:SF4">
    <property type="entry name" value="OS03G0429900 PROTEIN"/>
    <property type="match status" value="1"/>
</dbReference>
<dbReference type="CDD" id="cd04477">
    <property type="entry name" value="RPA1N"/>
    <property type="match status" value="1"/>
</dbReference>
<evidence type="ECO:0000256" key="6">
    <source>
        <dbReference type="ARBA" id="ARBA00022833"/>
    </source>
</evidence>
<dbReference type="InterPro" id="IPR047192">
    <property type="entry name" value="Euk_RPA1_DBD_C"/>
</dbReference>
<evidence type="ECO:0000259" key="16">
    <source>
        <dbReference type="Pfam" id="PF16900"/>
    </source>
</evidence>
<dbReference type="FunFam" id="2.40.50.140:FF:000041">
    <property type="entry name" value="Replication protein A subunit"/>
    <property type="match status" value="1"/>
</dbReference>
<dbReference type="InterPro" id="IPR013955">
    <property type="entry name" value="Rep_factor-A_C"/>
</dbReference>
<dbReference type="GO" id="GO:0006310">
    <property type="term" value="P:DNA recombination"/>
    <property type="evidence" value="ECO:0007669"/>
    <property type="project" value="InterPro"/>
</dbReference>
<reference evidence="17" key="1">
    <citation type="submission" date="2016-09" db="EMBL/GenBank/DDBJ databases">
        <authorList>
            <person name="Capua I."/>
            <person name="De Benedictis P."/>
            <person name="Joannis T."/>
            <person name="Lombin L.H."/>
            <person name="Cattoli G."/>
        </authorList>
    </citation>
    <scope>NUCLEOTIDE SEQUENCE</scope>
</reference>
<evidence type="ECO:0000256" key="8">
    <source>
        <dbReference type="ARBA" id="ARBA00023242"/>
    </source>
</evidence>
<keyword evidence="6 11" id="KW-0862">Zinc</keyword>
<organism evidence="17">
    <name type="scientific">Amblyomma sculptum</name>
    <name type="common">Tick</name>
    <dbReference type="NCBI Taxonomy" id="1581419"/>
    <lineage>
        <taxon>Eukaryota</taxon>
        <taxon>Metazoa</taxon>
        <taxon>Ecdysozoa</taxon>
        <taxon>Arthropoda</taxon>
        <taxon>Chelicerata</taxon>
        <taxon>Arachnida</taxon>
        <taxon>Acari</taxon>
        <taxon>Parasitiformes</taxon>
        <taxon>Ixodida</taxon>
        <taxon>Ixodoidea</taxon>
        <taxon>Ixodidae</taxon>
        <taxon>Amblyomminae</taxon>
        <taxon>Amblyomma</taxon>
    </lineage>
</organism>
<evidence type="ECO:0000256" key="10">
    <source>
        <dbReference type="ARBA" id="ARBA00062035"/>
    </source>
</evidence>
<dbReference type="GO" id="GO:0006281">
    <property type="term" value="P:DNA repair"/>
    <property type="evidence" value="ECO:0007669"/>
    <property type="project" value="InterPro"/>
</dbReference>
<reference evidence="17" key="2">
    <citation type="journal article" date="2017" name="Front. Cell. Infect. Microbiol.">
        <title>Analysis of the Salivary Gland Transcriptome of Unfed and Partially Fed Amblyomma sculptum Ticks and Descriptive Proteome of the Saliva.</title>
        <authorList>
            <person name="Esteves E."/>
            <person name="Maruyama S.R."/>
            <person name="Kawahara R."/>
            <person name="Fujita A."/>
            <person name="Martins L.A."/>
            <person name="Righi A.A."/>
            <person name="Costa F.B."/>
            <person name="Palmisano G."/>
            <person name="Labruna M.B."/>
            <person name="Sa-Nunes A."/>
            <person name="Ribeiro J.M.C."/>
            <person name="Fogaca A.C."/>
        </authorList>
    </citation>
    <scope>NUCLEOTIDE SEQUENCE</scope>
</reference>
<keyword evidence="5 11" id="KW-0863">Zinc-finger</keyword>
<protein>
    <recommendedName>
        <fullName evidence="11">Replication protein A subunit</fullName>
    </recommendedName>
</protein>
<evidence type="ECO:0000259" key="13">
    <source>
        <dbReference type="Pfam" id="PF01336"/>
    </source>
</evidence>
<evidence type="ECO:0000256" key="7">
    <source>
        <dbReference type="ARBA" id="ARBA00023125"/>
    </source>
</evidence>
<comment type="similarity">
    <text evidence="2 11">Belongs to the replication factor A protein 1 family.</text>
</comment>
<evidence type="ECO:0000256" key="9">
    <source>
        <dbReference type="ARBA" id="ARBA00058595"/>
    </source>
</evidence>
<dbReference type="Pfam" id="PF08646">
    <property type="entry name" value="Rep_fac-A_C"/>
    <property type="match status" value="1"/>
</dbReference>
<name>A0A1E1XT17_AMBSC</name>
<dbReference type="CDD" id="cd04474">
    <property type="entry name" value="RPA1_DBD_A"/>
    <property type="match status" value="1"/>
</dbReference>
<dbReference type="InterPro" id="IPR012340">
    <property type="entry name" value="NA-bd_OB-fold"/>
</dbReference>
<evidence type="ECO:0000256" key="3">
    <source>
        <dbReference type="ARBA" id="ARBA00022705"/>
    </source>
</evidence>
<dbReference type="GO" id="GO:0008270">
    <property type="term" value="F:zinc ion binding"/>
    <property type="evidence" value="ECO:0007669"/>
    <property type="project" value="UniProtKB-KW"/>
</dbReference>
<feature type="region of interest" description="Disordered" evidence="12">
    <location>
        <begin position="130"/>
        <end position="165"/>
    </location>
</feature>
<dbReference type="Gene3D" id="2.40.50.140">
    <property type="entry name" value="Nucleic acid-binding proteins"/>
    <property type="match status" value="4"/>
</dbReference>
<evidence type="ECO:0000259" key="15">
    <source>
        <dbReference type="Pfam" id="PF08646"/>
    </source>
</evidence>
<comment type="subunit">
    <text evidence="10 11">Component of the heterotrimeric canonical replication protein A complex (RPA).</text>
</comment>
<dbReference type="CDD" id="cd04476">
    <property type="entry name" value="RPA1_DBD_C"/>
    <property type="match status" value="1"/>
</dbReference>
<dbReference type="InterPro" id="IPR004365">
    <property type="entry name" value="NA-bd_OB_tRNA"/>
</dbReference>
<dbReference type="CDD" id="cd04475">
    <property type="entry name" value="RPA1_DBD_B"/>
    <property type="match status" value="1"/>
</dbReference>
<dbReference type="Pfam" id="PF16900">
    <property type="entry name" value="REPA_OB_2"/>
    <property type="match status" value="1"/>
</dbReference>
<comment type="function">
    <text evidence="9 11">As part of the heterotrimeric replication protein A complex (RPA/RP-A), binds and stabilizes single-stranded DNA intermediates, that form during DNA replication or upon DNA stress. It prevents their reannealing and in parallel, recruits and activates different proteins and complexes involved in DNA metabolism. Thereby, it plays an essential role both in DNA replication and the cellular response to DNA damage.</text>
</comment>
<feature type="non-terminal residue" evidence="17">
    <location>
        <position position="1"/>
    </location>
</feature>
<dbReference type="InterPro" id="IPR031657">
    <property type="entry name" value="REPA_OB_2"/>
</dbReference>
<dbReference type="FunFam" id="2.40.50.140:FF:000117">
    <property type="entry name" value="Replication protein A subunit"/>
    <property type="match status" value="1"/>
</dbReference>
<keyword evidence="8 11" id="KW-0539">Nucleus</keyword>
<feature type="domain" description="Replication protein A OB" evidence="16">
    <location>
        <begin position="300"/>
        <end position="397"/>
    </location>
</feature>
<dbReference type="Pfam" id="PF04057">
    <property type="entry name" value="Rep-A_N"/>
    <property type="match status" value="1"/>
</dbReference>
<evidence type="ECO:0000256" key="5">
    <source>
        <dbReference type="ARBA" id="ARBA00022771"/>
    </source>
</evidence>
<dbReference type="GO" id="GO:0003677">
    <property type="term" value="F:DNA binding"/>
    <property type="evidence" value="ECO:0007669"/>
    <property type="project" value="UniProtKB-KW"/>
</dbReference>
<dbReference type="Pfam" id="PF01336">
    <property type="entry name" value="tRNA_anti-codon"/>
    <property type="match status" value="1"/>
</dbReference>
<dbReference type="FunFam" id="2.40.50.140:FF:000090">
    <property type="entry name" value="Replication protein A subunit"/>
    <property type="match status" value="1"/>
</dbReference>
<proteinExistence type="evidence at transcript level"/>
<dbReference type="AlphaFoldDB" id="A0A1E1XT17"/>
<accession>A0A1E1XT17</accession>
<dbReference type="SUPFAM" id="SSF50249">
    <property type="entry name" value="Nucleic acid-binding proteins"/>
    <property type="match status" value="4"/>
</dbReference>
<dbReference type="EMBL" id="GFAA01001010">
    <property type="protein sequence ID" value="JAU02425.1"/>
    <property type="molecule type" value="mRNA"/>
</dbReference>
<evidence type="ECO:0000256" key="2">
    <source>
        <dbReference type="ARBA" id="ARBA00005690"/>
    </source>
</evidence>
<keyword evidence="3 11" id="KW-0235">DNA replication</keyword>
<keyword evidence="7 11" id="KW-0238">DNA-binding</keyword>
<evidence type="ECO:0000256" key="4">
    <source>
        <dbReference type="ARBA" id="ARBA00022723"/>
    </source>
</evidence>
<dbReference type="GO" id="GO:0005634">
    <property type="term" value="C:nucleus"/>
    <property type="evidence" value="ECO:0007669"/>
    <property type="project" value="UniProtKB-SubCell"/>
</dbReference>
<evidence type="ECO:0000256" key="1">
    <source>
        <dbReference type="ARBA" id="ARBA00004123"/>
    </source>
</evidence>
<evidence type="ECO:0000256" key="11">
    <source>
        <dbReference type="RuleBase" id="RU364130"/>
    </source>
</evidence>
<comment type="subcellular location">
    <subcellularLocation>
        <location evidence="1 11">Nucleus</location>
    </subcellularLocation>
</comment>
<feature type="domain" description="OB" evidence="13">
    <location>
        <begin position="189"/>
        <end position="262"/>
    </location>
</feature>
<dbReference type="InterPro" id="IPR004591">
    <property type="entry name" value="Rfa1"/>
</dbReference>
<keyword evidence="4 11" id="KW-0479">Metal-binding</keyword>
<feature type="compositionally biased region" description="Polar residues" evidence="12">
    <location>
        <begin position="145"/>
        <end position="160"/>
    </location>
</feature>
<evidence type="ECO:0000259" key="14">
    <source>
        <dbReference type="Pfam" id="PF04057"/>
    </source>
</evidence>
<evidence type="ECO:0000256" key="12">
    <source>
        <dbReference type="SAM" id="MobiDB-lite"/>
    </source>
</evidence>